<protein>
    <submittedName>
        <fullName evidence="2">Uncharacterized protein</fullName>
    </submittedName>
</protein>
<feature type="region of interest" description="Disordered" evidence="1">
    <location>
        <begin position="1"/>
        <end position="25"/>
    </location>
</feature>
<feature type="compositionally biased region" description="Polar residues" evidence="1">
    <location>
        <begin position="90"/>
        <end position="102"/>
    </location>
</feature>
<gene>
    <name evidence="2" type="ORF">GSOID_T00027152001</name>
</gene>
<sequence>MVENSLKTERRDEEEQEKNPPKFLKLNSINGATNSLANVLPVDQTPTPTKIIKLASELFPAESNNTVNTVTAAKSEVNSSQPNPFDKSFKQSTSQSPENGISGNEPVIQELDNVDESIDEHDDGDHEFVEEIVDEEEIEEASEKFKVG</sequence>
<evidence type="ECO:0000313" key="2">
    <source>
        <dbReference type="EMBL" id="CBY35343.1"/>
    </source>
</evidence>
<feature type="compositionally biased region" description="Polar residues" evidence="1">
    <location>
        <begin position="74"/>
        <end position="83"/>
    </location>
</feature>
<dbReference type="EMBL" id="FN654616">
    <property type="protein sequence ID" value="CBY35343.1"/>
    <property type="molecule type" value="Genomic_DNA"/>
</dbReference>
<feature type="compositionally biased region" description="Acidic residues" evidence="1">
    <location>
        <begin position="112"/>
        <end position="121"/>
    </location>
</feature>
<dbReference type="Proteomes" id="UP000011014">
    <property type="component" value="Unassembled WGS sequence"/>
</dbReference>
<name>E4YIN2_OIKDI</name>
<reference evidence="2" key="1">
    <citation type="journal article" date="2010" name="Science">
        <title>Plasticity of animal genome architecture unmasked by rapid evolution of a pelagic tunicate.</title>
        <authorList>
            <person name="Denoeud F."/>
            <person name="Henriet S."/>
            <person name="Mungpakdee S."/>
            <person name="Aury J.M."/>
            <person name="Da Silva C."/>
            <person name="Brinkmann H."/>
            <person name="Mikhaleva J."/>
            <person name="Olsen L.C."/>
            <person name="Jubin C."/>
            <person name="Canestro C."/>
            <person name="Bouquet J.M."/>
            <person name="Danks G."/>
            <person name="Poulain J."/>
            <person name="Campsteijn C."/>
            <person name="Adamski M."/>
            <person name="Cross I."/>
            <person name="Yadetie F."/>
            <person name="Muffato M."/>
            <person name="Louis A."/>
            <person name="Butcher S."/>
            <person name="Tsagkogeorga G."/>
            <person name="Konrad A."/>
            <person name="Singh S."/>
            <person name="Jensen M.F."/>
            <person name="Cong E.H."/>
            <person name="Eikeseth-Otteraa H."/>
            <person name="Noel B."/>
            <person name="Anthouard V."/>
            <person name="Porcel B.M."/>
            <person name="Kachouri-Lafond R."/>
            <person name="Nishino A."/>
            <person name="Ugolini M."/>
            <person name="Chourrout P."/>
            <person name="Nishida H."/>
            <person name="Aasland R."/>
            <person name="Huzurbazar S."/>
            <person name="Westhof E."/>
            <person name="Delsuc F."/>
            <person name="Lehrach H."/>
            <person name="Reinhardt R."/>
            <person name="Weissenbach J."/>
            <person name="Roy S.W."/>
            <person name="Artiguenave F."/>
            <person name="Postlethwait J.H."/>
            <person name="Manak J.R."/>
            <person name="Thompson E.M."/>
            <person name="Jaillon O."/>
            <person name="Du Pasquier L."/>
            <person name="Boudinot P."/>
            <person name="Liberles D.A."/>
            <person name="Volff J.N."/>
            <person name="Philippe H."/>
            <person name="Lenhard B."/>
            <person name="Roest Crollius H."/>
            <person name="Wincker P."/>
            <person name="Chourrout D."/>
        </authorList>
    </citation>
    <scope>NUCLEOTIDE SEQUENCE [LARGE SCALE GENOMIC DNA]</scope>
</reference>
<feature type="region of interest" description="Disordered" evidence="1">
    <location>
        <begin position="74"/>
        <end position="121"/>
    </location>
</feature>
<evidence type="ECO:0000256" key="1">
    <source>
        <dbReference type="SAM" id="MobiDB-lite"/>
    </source>
</evidence>
<proteinExistence type="predicted"/>
<organism evidence="2">
    <name type="scientific">Oikopleura dioica</name>
    <name type="common">Tunicate</name>
    <dbReference type="NCBI Taxonomy" id="34765"/>
    <lineage>
        <taxon>Eukaryota</taxon>
        <taxon>Metazoa</taxon>
        <taxon>Chordata</taxon>
        <taxon>Tunicata</taxon>
        <taxon>Appendicularia</taxon>
        <taxon>Copelata</taxon>
        <taxon>Oikopleuridae</taxon>
        <taxon>Oikopleura</taxon>
    </lineage>
</organism>
<dbReference type="AlphaFoldDB" id="E4YIN2"/>
<feature type="compositionally biased region" description="Basic and acidic residues" evidence="1">
    <location>
        <begin position="1"/>
        <end position="20"/>
    </location>
</feature>
<accession>E4YIN2</accession>